<organism evidence="1 2">
    <name type="scientific">Coemansia furcata</name>
    <dbReference type="NCBI Taxonomy" id="417177"/>
    <lineage>
        <taxon>Eukaryota</taxon>
        <taxon>Fungi</taxon>
        <taxon>Fungi incertae sedis</taxon>
        <taxon>Zoopagomycota</taxon>
        <taxon>Kickxellomycotina</taxon>
        <taxon>Kickxellomycetes</taxon>
        <taxon>Kickxellales</taxon>
        <taxon>Kickxellaceae</taxon>
        <taxon>Coemansia</taxon>
    </lineage>
</organism>
<dbReference type="Proteomes" id="UP001140096">
    <property type="component" value="Unassembled WGS sequence"/>
</dbReference>
<name>A0ACC1KQN8_9FUNG</name>
<accession>A0ACC1KQN8</accession>
<gene>
    <name evidence="1" type="ORF">H4S07_007083</name>
</gene>
<protein>
    <submittedName>
        <fullName evidence="1">Uncharacterized protein</fullName>
    </submittedName>
</protein>
<keyword evidence="2" id="KW-1185">Reference proteome</keyword>
<reference evidence="1" key="1">
    <citation type="submission" date="2022-07" db="EMBL/GenBank/DDBJ databases">
        <title>Phylogenomic reconstructions and comparative analyses of Kickxellomycotina fungi.</title>
        <authorList>
            <person name="Reynolds N.K."/>
            <person name="Stajich J.E."/>
            <person name="Barry K."/>
            <person name="Grigoriev I.V."/>
            <person name="Crous P."/>
            <person name="Smith M.E."/>
        </authorList>
    </citation>
    <scope>NUCLEOTIDE SEQUENCE</scope>
    <source>
        <strain evidence="1">CBS 102833</strain>
    </source>
</reference>
<evidence type="ECO:0000313" key="1">
    <source>
        <dbReference type="EMBL" id="KAJ2793338.1"/>
    </source>
</evidence>
<dbReference type="EMBL" id="JANBUP010004742">
    <property type="protein sequence ID" value="KAJ2793338.1"/>
    <property type="molecule type" value="Genomic_DNA"/>
</dbReference>
<comment type="caution">
    <text evidence="1">The sequence shown here is derived from an EMBL/GenBank/DDBJ whole genome shotgun (WGS) entry which is preliminary data.</text>
</comment>
<sequence>MSDEYDPTADFLAQERAALGDAADFFQVTDTTPQQATPSFTNSDAFVPTPSIAESNNSEVFGLTNDRIQSPVSVTRTSPNLLASSEFEQEWQGKQREI</sequence>
<evidence type="ECO:0000313" key="2">
    <source>
        <dbReference type="Proteomes" id="UP001140096"/>
    </source>
</evidence>
<proteinExistence type="predicted"/>
<feature type="non-terminal residue" evidence="1">
    <location>
        <position position="98"/>
    </location>
</feature>